<keyword evidence="5" id="KW-1185">Reference proteome</keyword>
<dbReference type="AlphaFoldDB" id="A9BPH4"/>
<evidence type="ECO:0000313" key="4">
    <source>
        <dbReference type="EMBL" id="ABX32841.1"/>
    </source>
</evidence>
<dbReference type="GO" id="GO:0033989">
    <property type="term" value="F:3alpha,7alpha,12alpha-trihydroxy-5beta-cholest-24-enoyl-CoA hydratase activity"/>
    <property type="evidence" value="ECO:0007669"/>
    <property type="project" value="UniProtKB-EC"/>
</dbReference>
<keyword evidence="4" id="KW-0456">Lyase</keyword>
<dbReference type="InterPro" id="IPR002539">
    <property type="entry name" value="MaoC-like_dom"/>
</dbReference>
<dbReference type="Pfam" id="PF22622">
    <property type="entry name" value="MFE-2_hydrat-2_N"/>
    <property type="match status" value="1"/>
</dbReference>
<dbReference type="EC" id="4.2.1.107" evidence="4"/>
<evidence type="ECO:0000259" key="3">
    <source>
        <dbReference type="Pfam" id="PF22622"/>
    </source>
</evidence>
<dbReference type="Proteomes" id="UP000000784">
    <property type="component" value="Chromosome"/>
</dbReference>
<dbReference type="EMBL" id="CP000884">
    <property type="protein sequence ID" value="ABX32841.1"/>
    <property type="molecule type" value="Genomic_DNA"/>
</dbReference>
<dbReference type="PANTHER" id="PTHR13078">
    <property type="entry name" value="PEROXISOMAL MULTIFUNCTIONAL ENZYME TYPE 2-RELATED"/>
    <property type="match status" value="1"/>
</dbReference>
<dbReference type="CDD" id="cd03448">
    <property type="entry name" value="HDE_HSD"/>
    <property type="match status" value="1"/>
</dbReference>
<dbReference type="GO" id="GO:0004300">
    <property type="term" value="F:enoyl-CoA hydratase activity"/>
    <property type="evidence" value="ECO:0007669"/>
    <property type="project" value="TreeGrafter"/>
</dbReference>
<dbReference type="eggNOG" id="COG2030">
    <property type="taxonomic scope" value="Bacteria"/>
</dbReference>
<dbReference type="HOGENOM" id="CLU_040078_1_0_4"/>
<name>A9BPH4_DELAS</name>
<reference evidence="4 5" key="1">
    <citation type="journal article" date="2004" name="Appl. Environ. Microbiol.">
        <title>Mineralization of individual congeners of linear alkylbenzenesulfonate by defined pairs of heterotrophic bacteria.</title>
        <authorList>
            <person name="Schleheck D."/>
            <person name="Knepper T.P."/>
            <person name="Fischer K."/>
            <person name="Cook A.M."/>
        </authorList>
    </citation>
    <scope>NUCLEOTIDE SEQUENCE [LARGE SCALE GENOMIC DNA]</scope>
    <source>
        <strain evidence="5">DSM 14801 / SPH-1</strain>
    </source>
</reference>
<accession>A9BPH4</accession>
<dbReference type="Gene3D" id="3.10.129.10">
    <property type="entry name" value="Hotdog Thioesterase"/>
    <property type="match status" value="1"/>
</dbReference>
<dbReference type="GO" id="GO:0006635">
    <property type="term" value="P:fatty acid beta-oxidation"/>
    <property type="evidence" value="ECO:0007669"/>
    <property type="project" value="TreeGrafter"/>
</dbReference>
<evidence type="ECO:0000256" key="1">
    <source>
        <dbReference type="SAM" id="MobiDB-lite"/>
    </source>
</evidence>
<gene>
    <name evidence="4" type="ordered locus">Daci_0195</name>
</gene>
<dbReference type="KEGG" id="dac:Daci_0195"/>
<proteinExistence type="predicted"/>
<dbReference type="PANTHER" id="PTHR13078:SF56">
    <property type="entry name" value="PEROXISOMAL MULTIFUNCTIONAL ENZYME TYPE 2"/>
    <property type="match status" value="1"/>
</dbReference>
<evidence type="ECO:0000259" key="2">
    <source>
        <dbReference type="Pfam" id="PF01575"/>
    </source>
</evidence>
<protein>
    <submittedName>
        <fullName evidence="4">3-alpha,7-alpha, 12-alpha-trihydroxy-5-beta-cholest-24-enoyl-CoAhydratase</fullName>
        <ecNumber evidence="4">4.2.1.107</ecNumber>
    </submittedName>
</protein>
<organism evidence="4 5">
    <name type="scientific">Delftia acidovorans (strain DSM 14801 / SPH-1)</name>
    <dbReference type="NCBI Taxonomy" id="398578"/>
    <lineage>
        <taxon>Bacteria</taxon>
        <taxon>Pseudomonadati</taxon>
        <taxon>Pseudomonadota</taxon>
        <taxon>Betaproteobacteria</taxon>
        <taxon>Burkholderiales</taxon>
        <taxon>Comamonadaceae</taxon>
        <taxon>Delftia</taxon>
    </lineage>
</organism>
<dbReference type="GO" id="GO:0003857">
    <property type="term" value="F:(3S)-3-hydroxyacyl-CoA dehydrogenase (NAD+) activity"/>
    <property type="evidence" value="ECO:0007669"/>
    <property type="project" value="TreeGrafter"/>
</dbReference>
<dbReference type="InterPro" id="IPR054357">
    <property type="entry name" value="MFE-2_N"/>
</dbReference>
<dbReference type="InterPro" id="IPR029069">
    <property type="entry name" value="HotDog_dom_sf"/>
</dbReference>
<dbReference type="SUPFAM" id="SSF54637">
    <property type="entry name" value="Thioesterase/thiol ester dehydrase-isomerase"/>
    <property type="match status" value="2"/>
</dbReference>
<dbReference type="STRING" id="398578.Daci_0195"/>
<feature type="domain" description="Peroxisomal multifunctional enzyme type 2-like N-terminal" evidence="3">
    <location>
        <begin position="37"/>
        <end position="166"/>
    </location>
</feature>
<sequence>MKAVGIAPAQSITEMTRSMTIRYDHLKQRPFEPVRQHYGERDTMLYALSLGLGSDPLCADALPFFYEGAPGGLRALPSQAVVLGYPGFWAREADTGIDWVKLLHGEQRMRLHRPLPASADVVGHNRITHLTDKGEGKGAIMVTERRLETAGGELLATVQQVSFLRGDGGYSLLDGGQPSDAPLAPLRPTPEDRAPDFTDTQAIRPEAALLYRLMGDYNPLHADPAVARKAGFERPILHGLASYGLVAHAVLRQCGDRNPARLKALDVRFTAPVYPGETLVTEIWRTPDQPCQLQLRARVLERDKVVLSHGYAELA</sequence>
<dbReference type="GO" id="GO:0044594">
    <property type="term" value="F:17-beta-hydroxysteroid dehydrogenase (NAD+) activity"/>
    <property type="evidence" value="ECO:0007669"/>
    <property type="project" value="TreeGrafter"/>
</dbReference>
<dbReference type="Pfam" id="PF01575">
    <property type="entry name" value="MaoC_dehydratas"/>
    <property type="match status" value="1"/>
</dbReference>
<evidence type="ECO:0000313" key="5">
    <source>
        <dbReference type="Proteomes" id="UP000000784"/>
    </source>
</evidence>
<feature type="region of interest" description="Disordered" evidence="1">
    <location>
        <begin position="174"/>
        <end position="197"/>
    </location>
</feature>
<reference evidence="5" key="2">
    <citation type="submission" date="2007-11" db="EMBL/GenBank/DDBJ databases">
        <title>Complete sequence of Delftia acidovorans DSM 14801 / SPH-1.</title>
        <authorList>
            <person name="Copeland A."/>
            <person name="Lucas S."/>
            <person name="Lapidus A."/>
            <person name="Barry K."/>
            <person name="Glavina del Rio T."/>
            <person name="Dalin E."/>
            <person name="Tice H."/>
            <person name="Pitluck S."/>
            <person name="Lowry S."/>
            <person name="Clum A."/>
            <person name="Schmutz J."/>
            <person name="Larimer F."/>
            <person name="Land M."/>
            <person name="Hauser L."/>
            <person name="Kyrpides N."/>
            <person name="Kim E."/>
            <person name="Schleheck D."/>
            <person name="Richardson P."/>
        </authorList>
    </citation>
    <scope>NUCLEOTIDE SEQUENCE [LARGE SCALE GENOMIC DNA]</scope>
    <source>
        <strain evidence="5">DSM 14801 / SPH-1</strain>
    </source>
</reference>
<feature type="domain" description="MaoC-like" evidence="2">
    <location>
        <begin position="191"/>
        <end position="289"/>
    </location>
</feature>